<evidence type="ECO:0000313" key="2">
    <source>
        <dbReference type="Proteomes" id="UP000002497"/>
    </source>
</evidence>
<proteinExistence type="predicted"/>
<reference evidence="2" key="1">
    <citation type="journal article" date="2010" name="Genome Res.">
        <title>Population genomic sequencing of Coccidioides fungi reveals recent hybridization and transposon control.</title>
        <authorList>
            <person name="Neafsey D.E."/>
            <person name="Barker B.M."/>
            <person name="Sharpton T.J."/>
            <person name="Stajich J.E."/>
            <person name="Park D.J."/>
            <person name="Whiston E."/>
            <person name="Hung C.-Y."/>
            <person name="McMahan C."/>
            <person name="White J."/>
            <person name="Sykes S."/>
            <person name="Heiman D."/>
            <person name="Young S."/>
            <person name="Zeng Q."/>
            <person name="Abouelleil A."/>
            <person name="Aftuck L."/>
            <person name="Bessette D."/>
            <person name="Brown A."/>
            <person name="FitzGerald M."/>
            <person name="Lui A."/>
            <person name="Macdonald J.P."/>
            <person name="Priest M."/>
            <person name="Orbach M.J."/>
            <person name="Galgiani J.N."/>
            <person name="Kirkland T.N."/>
            <person name="Cole G.T."/>
            <person name="Birren B.W."/>
            <person name="Henn M.R."/>
            <person name="Taylor J.W."/>
            <person name="Rounsley S.D."/>
        </authorList>
    </citation>
    <scope>NUCLEOTIDE SEQUENCE [LARGE SCALE GENOMIC DNA]</scope>
    <source>
        <strain evidence="2">RMSCC 757 / Silveira</strain>
    </source>
</reference>
<dbReference type="VEuPathDB" id="FungiDB:CPSG_04080"/>
<name>E9D1M2_COCPS</name>
<dbReference type="EMBL" id="GL636490">
    <property type="protein sequence ID" value="EFW19696.1"/>
    <property type="molecule type" value="Genomic_DNA"/>
</dbReference>
<organism evidence="2">
    <name type="scientific">Coccidioides posadasii (strain RMSCC 757 / Silveira)</name>
    <name type="common">Valley fever fungus</name>
    <dbReference type="NCBI Taxonomy" id="443226"/>
    <lineage>
        <taxon>Eukaryota</taxon>
        <taxon>Fungi</taxon>
        <taxon>Dikarya</taxon>
        <taxon>Ascomycota</taxon>
        <taxon>Pezizomycotina</taxon>
        <taxon>Eurotiomycetes</taxon>
        <taxon>Eurotiomycetidae</taxon>
        <taxon>Onygenales</taxon>
        <taxon>Onygenaceae</taxon>
        <taxon>Coccidioides</taxon>
    </lineage>
</organism>
<dbReference type="HOGENOM" id="CLU_1669238_0_0_1"/>
<sequence>MIAGVRCWWVLCTPNHSGLHPILSPFKLLKFNQWMTLCACGKFVMSLSQFWNIRIVENFDVSLRHGPFRSIPLILLPHSRQSFSSVHRWEDCPFWEQRRLPYDRIGRALTFDISGSIPIRAANGVMVFSKRMPVTRHHSTLVGLSPEVLGRLEAQNQG</sequence>
<protein>
    <submittedName>
        <fullName evidence="1">Uncharacterized protein</fullName>
    </submittedName>
</protein>
<gene>
    <name evidence="1" type="ORF">CPSG_04080</name>
</gene>
<keyword evidence="2" id="KW-1185">Reference proteome</keyword>
<evidence type="ECO:0000313" key="1">
    <source>
        <dbReference type="EMBL" id="EFW19696.1"/>
    </source>
</evidence>
<reference evidence="2" key="2">
    <citation type="submission" date="2010-03" db="EMBL/GenBank/DDBJ databases">
        <title>The genome sequence of Coccidioides posadasii strain Silveira.</title>
        <authorList>
            <consortium name="The Broad Institute Genome Sequencing Center for Infectious Disease"/>
            <person name="Neafsey D."/>
            <person name="Orbach M."/>
            <person name="Henn M.R."/>
            <person name="Cole G.T."/>
            <person name="Galgiani J."/>
            <person name="Gardner M.J."/>
            <person name="Kirkland T.N."/>
            <person name="Taylor J.W."/>
            <person name="Young S.K."/>
            <person name="Zeng Q."/>
            <person name="Koehrsen M."/>
            <person name="Alvarado L."/>
            <person name="Berlin A."/>
            <person name="Borenstein D."/>
            <person name="Chapman S.B."/>
            <person name="Chen Z."/>
            <person name="Engels R."/>
            <person name="Freedman E."/>
            <person name="Gellesch M."/>
            <person name="Goldberg J."/>
            <person name="Griggs A."/>
            <person name="Gujja S."/>
            <person name="Heilman E."/>
            <person name="Heiman D."/>
            <person name="Howarth C."/>
            <person name="Jen D."/>
            <person name="Larson L."/>
            <person name="Mehta T."/>
            <person name="Neiman D."/>
            <person name="Park D."/>
            <person name="Pearson M."/>
            <person name="Richards J."/>
            <person name="Roberts A."/>
            <person name="Saif S."/>
            <person name="Shea T."/>
            <person name="Shenoy N."/>
            <person name="Sisk P."/>
            <person name="Stolte C."/>
            <person name="Sykes S."/>
            <person name="Walk T."/>
            <person name="White J."/>
            <person name="Yandava C."/>
            <person name="Haas B."/>
            <person name="Nusbaum C."/>
            <person name="Birren B."/>
        </authorList>
    </citation>
    <scope>NUCLEOTIDE SEQUENCE [LARGE SCALE GENOMIC DNA]</scope>
    <source>
        <strain evidence="2">RMSCC 757 / Silveira</strain>
    </source>
</reference>
<dbReference type="AlphaFoldDB" id="E9D1M2"/>
<dbReference type="Proteomes" id="UP000002497">
    <property type="component" value="Unassembled WGS sequence"/>
</dbReference>
<accession>E9D1M2</accession>